<protein>
    <submittedName>
        <fullName evidence="6">Uncharacterized protein with HEPN domain</fullName>
    </submittedName>
</protein>
<dbReference type="AlphaFoldDB" id="A0A7W6CXS7"/>
<dbReference type="GO" id="GO:0110001">
    <property type="term" value="C:toxin-antitoxin complex"/>
    <property type="evidence" value="ECO:0007669"/>
    <property type="project" value="InterPro"/>
</dbReference>
<gene>
    <name evidence="6" type="ORF">GGQ67_004509</name>
</gene>
<keyword evidence="2" id="KW-1277">Toxin-antitoxin system</keyword>
<evidence type="ECO:0000256" key="1">
    <source>
        <dbReference type="ARBA" id="ARBA00022553"/>
    </source>
</evidence>
<keyword evidence="5" id="KW-0378">Hydrolase</keyword>
<keyword evidence="4" id="KW-0547">Nucleotide-binding</keyword>
<dbReference type="PANTHER" id="PTHR34139:SF1">
    <property type="entry name" value="RNASE MJ1380-RELATED"/>
    <property type="match status" value="1"/>
</dbReference>
<organism evidence="6 7">
    <name type="scientific">Rhizobium metallidurans</name>
    <dbReference type="NCBI Taxonomy" id="1265931"/>
    <lineage>
        <taxon>Bacteria</taxon>
        <taxon>Pseudomonadati</taxon>
        <taxon>Pseudomonadota</taxon>
        <taxon>Alphaproteobacteria</taxon>
        <taxon>Hyphomicrobiales</taxon>
        <taxon>Rhizobiaceae</taxon>
        <taxon>Rhizobium/Agrobacterium group</taxon>
        <taxon>Rhizobium</taxon>
    </lineage>
</organism>
<dbReference type="PANTHER" id="PTHR34139">
    <property type="entry name" value="UPF0331 PROTEIN MJ0127"/>
    <property type="match status" value="1"/>
</dbReference>
<evidence type="ECO:0000256" key="2">
    <source>
        <dbReference type="ARBA" id="ARBA00022649"/>
    </source>
</evidence>
<dbReference type="GO" id="GO:0016787">
    <property type="term" value="F:hydrolase activity"/>
    <property type="evidence" value="ECO:0007669"/>
    <property type="project" value="UniProtKB-KW"/>
</dbReference>
<dbReference type="GO" id="GO:0004540">
    <property type="term" value="F:RNA nuclease activity"/>
    <property type="evidence" value="ECO:0007669"/>
    <property type="project" value="InterPro"/>
</dbReference>
<proteinExistence type="predicted"/>
<dbReference type="InterPro" id="IPR008201">
    <property type="entry name" value="HepT-like"/>
</dbReference>
<evidence type="ECO:0000256" key="4">
    <source>
        <dbReference type="ARBA" id="ARBA00022741"/>
    </source>
</evidence>
<sequence length="120" mass="13952">MSAERLVDYIGRMQAAAEQARMLTEDMDEQAFLSDVRTQLAVTMSLVLLGEAASRIGSNHPEFPREHEQIPWAQIRGMRNLMVHDYYRADLPAIWTTVRRDLRSLISELESLRHWRIQGE</sequence>
<dbReference type="RefSeq" id="WP_183902289.1">
    <property type="nucleotide sequence ID" value="NZ_JACIDW010000023.1"/>
</dbReference>
<evidence type="ECO:0000256" key="3">
    <source>
        <dbReference type="ARBA" id="ARBA00022722"/>
    </source>
</evidence>
<keyword evidence="1" id="KW-0597">Phosphoprotein</keyword>
<dbReference type="InterPro" id="IPR051813">
    <property type="entry name" value="HepT_RNase_toxin"/>
</dbReference>
<keyword evidence="7" id="KW-1185">Reference proteome</keyword>
<dbReference type="Proteomes" id="UP000582090">
    <property type="component" value="Unassembled WGS sequence"/>
</dbReference>
<dbReference type="GO" id="GO:0000166">
    <property type="term" value="F:nucleotide binding"/>
    <property type="evidence" value="ECO:0007669"/>
    <property type="project" value="UniProtKB-KW"/>
</dbReference>
<accession>A0A7W6CXS7</accession>
<name>A0A7W6CXS7_9HYPH</name>
<evidence type="ECO:0000313" key="6">
    <source>
        <dbReference type="EMBL" id="MBB3966817.1"/>
    </source>
</evidence>
<evidence type="ECO:0000256" key="5">
    <source>
        <dbReference type="ARBA" id="ARBA00022801"/>
    </source>
</evidence>
<comment type="caution">
    <text evidence="6">The sequence shown here is derived from an EMBL/GenBank/DDBJ whole genome shotgun (WGS) entry which is preliminary data.</text>
</comment>
<keyword evidence="3" id="KW-0540">Nuclease</keyword>
<evidence type="ECO:0000313" key="7">
    <source>
        <dbReference type="Proteomes" id="UP000582090"/>
    </source>
</evidence>
<dbReference type="EMBL" id="JACIDW010000023">
    <property type="protein sequence ID" value="MBB3966817.1"/>
    <property type="molecule type" value="Genomic_DNA"/>
</dbReference>
<reference evidence="6 7" key="1">
    <citation type="submission" date="2020-08" db="EMBL/GenBank/DDBJ databases">
        <title>Genomic Encyclopedia of Type Strains, Phase IV (KMG-IV): sequencing the most valuable type-strain genomes for metagenomic binning, comparative biology and taxonomic classification.</title>
        <authorList>
            <person name="Goeker M."/>
        </authorList>
    </citation>
    <scope>NUCLEOTIDE SEQUENCE [LARGE SCALE GENOMIC DNA]</scope>
    <source>
        <strain evidence="6 7">DSM 26575</strain>
    </source>
</reference>
<dbReference type="Pfam" id="PF01934">
    <property type="entry name" value="HepT-like"/>
    <property type="match status" value="1"/>
</dbReference>